<dbReference type="AlphaFoldDB" id="A0A9P1FIQ7"/>
<reference evidence="5" key="1">
    <citation type="submission" date="2022-10" db="EMBL/GenBank/DDBJ databases">
        <authorList>
            <person name="Chen Y."/>
            <person name="Dougan E. K."/>
            <person name="Chan C."/>
            <person name="Rhodes N."/>
            <person name="Thang M."/>
        </authorList>
    </citation>
    <scope>NUCLEOTIDE SEQUENCE</scope>
</reference>
<feature type="region of interest" description="Disordered" evidence="2">
    <location>
        <begin position="1"/>
        <end position="22"/>
    </location>
</feature>
<evidence type="ECO:0000256" key="2">
    <source>
        <dbReference type="SAM" id="MobiDB-lite"/>
    </source>
</evidence>
<feature type="transmembrane region" description="Helical" evidence="3">
    <location>
        <begin position="320"/>
        <end position="343"/>
    </location>
</feature>
<dbReference type="EMBL" id="CAMXCT010000241">
    <property type="protein sequence ID" value="CAI3976055.1"/>
    <property type="molecule type" value="Genomic_DNA"/>
</dbReference>
<dbReference type="Pfam" id="PF07714">
    <property type="entry name" value="PK_Tyr_Ser-Thr"/>
    <property type="match status" value="1"/>
</dbReference>
<evidence type="ECO:0000313" key="5">
    <source>
        <dbReference type="EMBL" id="CAI3976055.1"/>
    </source>
</evidence>
<dbReference type="InterPro" id="IPR011009">
    <property type="entry name" value="Kinase-like_dom_sf"/>
</dbReference>
<feature type="binding site" evidence="1">
    <location>
        <position position="126"/>
    </location>
    <ligand>
        <name>ATP</name>
        <dbReference type="ChEBI" id="CHEBI:30616"/>
    </ligand>
</feature>
<keyword evidence="3" id="KW-1133">Transmembrane helix</keyword>
<dbReference type="InterPro" id="IPR001245">
    <property type="entry name" value="Ser-Thr/Tyr_kinase_cat_dom"/>
</dbReference>
<name>A0A9P1FIQ7_9DINO</name>
<reference evidence="6" key="2">
    <citation type="submission" date="2024-04" db="EMBL/GenBank/DDBJ databases">
        <authorList>
            <person name="Chen Y."/>
            <person name="Shah S."/>
            <person name="Dougan E. K."/>
            <person name="Thang M."/>
            <person name="Chan C."/>
        </authorList>
    </citation>
    <scope>NUCLEOTIDE SEQUENCE [LARGE SCALE GENOMIC DNA]</scope>
</reference>
<evidence type="ECO:0000256" key="1">
    <source>
        <dbReference type="PROSITE-ProRule" id="PRU10141"/>
    </source>
</evidence>
<dbReference type="PROSITE" id="PS50011">
    <property type="entry name" value="PROTEIN_KINASE_DOM"/>
    <property type="match status" value="1"/>
</dbReference>
<evidence type="ECO:0000256" key="3">
    <source>
        <dbReference type="SAM" id="Phobius"/>
    </source>
</evidence>
<sequence>MRKQNKERGLHRKHSGAPLGHLWGTSRAPLGRSCEALREHYNAKAKQLVRANARAREAARMGQHLAVSSFDSDGEAVTSSCLGENLRHTFPWLGGFLTCRKQLGAGTYGTVFEAGFEVGTAVVAVKVHSPDSDVQDLAAEHAFLDRLRHPFILATFGFCASSTVALVLELGWGHLGSFLAERVPITPDGLLLRWQICHNLIIWLGRGKKRGYTNLLGKAARHRWLPAQLPQLSEKELKEVDNLPEKADLTRVHAQILFHKAALSTGAARAVLCTDLSASNFSRHQVFVGKLRHLTCSEVLAAKGYRLGEVNLQLLPRSTAIAYANAATPVPVAILCLALGLTIEKLRRQVLFSG</sequence>
<proteinExistence type="predicted"/>
<dbReference type="Gene3D" id="3.30.200.20">
    <property type="entry name" value="Phosphorylase Kinase, domain 1"/>
    <property type="match status" value="1"/>
</dbReference>
<gene>
    <name evidence="5" type="ORF">C1SCF055_LOCUS4314</name>
</gene>
<keyword evidence="3" id="KW-0472">Membrane</keyword>
<organism evidence="5">
    <name type="scientific">Cladocopium goreaui</name>
    <dbReference type="NCBI Taxonomy" id="2562237"/>
    <lineage>
        <taxon>Eukaryota</taxon>
        <taxon>Sar</taxon>
        <taxon>Alveolata</taxon>
        <taxon>Dinophyceae</taxon>
        <taxon>Suessiales</taxon>
        <taxon>Symbiodiniaceae</taxon>
        <taxon>Cladocopium</taxon>
    </lineage>
</organism>
<feature type="domain" description="Protein kinase" evidence="4">
    <location>
        <begin position="97"/>
        <end position="354"/>
    </location>
</feature>
<dbReference type="InterPro" id="IPR017441">
    <property type="entry name" value="Protein_kinase_ATP_BS"/>
</dbReference>
<dbReference type="GO" id="GO:0004713">
    <property type="term" value="F:protein tyrosine kinase activity"/>
    <property type="evidence" value="ECO:0007669"/>
    <property type="project" value="InterPro"/>
</dbReference>
<comment type="caution">
    <text evidence="5">The sequence shown here is derived from an EMBL/GenBank/DDBJ whole genome shotgun (WGS) entry which is preliminary data.</text>
</comment>
<dbReference type="InterPro" id="IPR000719">
    <property type="entry name" value="Prot_kinase_dom"/>
</dbReference>
<evidence type="ECO:0000313" key="8">
    <source>
        <dbReference type="Proteomes" id="UP001152797"/>
    </source>
</evidence>
<protein>
    <submittedName>
        <fullName evidence="7">Tyrosine protein-kinase src-2 (SRC oncogen e related protein 2)</fullName>
    </submittedName>
</protein>
<keyword evidence="1" id="KW-0547">Nucleotide-binding</keyword>
<keyword evidence="8" id="KW-1185">Reference proteome</keyword>
<dbReference type="GO" id="GO:0005524">
    <property type="term" value="F:ATP binding"/>
    <property type="evidence" value="ECO:0007669"/>
    <property type="project" value="UniProtKB-UniRule"/>
</dbReference>
<keyword evidence="3" id="KW-0812">Transmembrane</keyword>
<evidence type="ECO:0000313" key="7">
    <source>
        <dbReference type="EMBL" id="CAL4763367.1"/>
    </source>
</evidence>
<dbReference type="SUPFAM" id="SSF56112">
    <property type="entry name" value="Protein kinase-like (PK-like)"/>
    <property type="match status" value="1"/>
</dbReference>
<dbReference type="InterPro" id="IPR020635">
    <property type="entry name" value="Tyr_kinase_cat_dom"/>
</dbReference>
<dbReference type="PROSITE" id="PS00107">
    <property type="entry name" value="PROTEIN_KINASE_ATP"/>
    <property type="match status" value="1"/>
</dbReference>
<dbReference type="EMBL" id="CAMXCT020000241">
    <property type="protein sequence ID" value="CAL1129430.1"/>
    <property type="molecule type" value="Genomic_DNA"/>
</dbReference>
<evidence type="ECO:0000313" key="6">
    <source>
        <dbReference type="EMBL" id="CAL1129430.1"/>
    </source>
</evidence>
<keyword evidence="1" id="KW-0067">ATP-binding</keyword>
<dbReference type="SMART" id="SM00219">
    <property type="entry name" value="TyrKc"/>
    <property type="match status" value="1"/>
</dbReference>
<accession>A0A9P1FIQ7</accession>
<evidence type="ECO:0000259" key="4">
    <source>
        <dbReference type="PROSITE" id="PS50011"/>
    </source>
</evidence>
<dbReference type="Proteomes" id="UP001152797">
    <property type="component" value="Unassembled WGS sequence"/>
</dbReference>
<feature type="transmembrane region" description="Helical" evidence="3">
    <location>
        <begin position="151"/>
        <end position="172"/>
    </location>
</feature>
<dbReference type="EMBL" id="CAMXCT030000241">
    <property type="protein sequence ID" value="CAL4763367.1"/>
    <property type="molecule type" value="Genomic_DNA"/>
</dbReference>